<dbReference type="Pfam" id="PF04932">
    <property type="entry name" value="Wzy_C"/>
    <property type="match status" value="1"/>
</dbReference>
<feature type="transmembrane region" description="Helical" evidence="5">
    <location>
        <begin position="269"/>
        <end position="289"/>
    </location>
</feature>
<evidence type="ECO:0000313" key="7">
    <source>
        <dbReference type="EMBL" id="KAA0875760.1"/>
    </source>
</evidence>
<dbReference type="RefSeq" id="WP_149390064.1">
    <property type="nucleotide sequence ID" value="NZ_SMRS01000002.1"/>
</dbReference>
<feature type="transmembrane region" description="Helical" evidence="5">
    <location>
        <begin position="221"/>
        <end position="239"/>
    </location>
</feature>
<evidence type="ECO:0000256" key="2">
    <source>
        <dbReference type="ARBA" id="ARBA00022692"/>
    </source>
</evidence>
<name>A0A5A9W4P5_9GAMM</name>
<gene>
    <name evidence="7" type="ORF">E1H14_03475</name>
</gene>
<comment type="subcellular location">
    <subcellularLocation>
        <location evidence="1">Membrane</location>
        <topology evidence="1">Multi-pass membrane protein</topology>
    </subcellularLocation>
</comment>
<evidence type="ECO:0000256" key="4">
    <source>
        <dbReference type="ARBA" id="ARBA00023136"/>
    </source>
</evidence>
<dbReference type="OrthoDB" id="9783389at2"/>
<feature type="transmembrane region" description="Helical" evidence="5">
    <location>
        <begin position="404"/>
        <end position="423"/>
    </location>
</feature>
<feature type="transmembrane region" description="Helical" evidence="5">
    <location>
        <begin position="245"/>
        <end position="262"/>
    </location>
</feature>
<evidence type="ECO:0000259" key="6">
    <source>
        <dbReference type="Pfam" id="PF04932"/>
    </source>
</evidence>
<feature type="transmembrane region" description="Helical" evidence="5">
    <location>
        <begin position="372"/>
        <end position="392"/>
    </location>
</feature>
<feature type="transmembrane region" description="Helical" evidence="5">
    <location>
        <begin position="38"/>
        <end position="60"/>
    </location>
</feature>
<dbReference type="PANTHER" id="PTHR37422:SF13">
    <property type="entry name" value="LIPOPOLYSACCHARIDE BIOSYNTHESIS PROTEIN PA4999-RELATED"/>
    <property type="match status" value="1"/>
</dbReference>
<feature type="transmembrane region" description="Helical" evidence="5">
    <location>
        <begin position="72"/>
        <end position="97"/>
    </location>
</feature>
<keyword evidence="8" id="KW-1185">Reference proteome</keyword>
<evidence type="ECO:0000256" key="3">
    <source>
        <dbReference type="ARBA" id="ARBA00022989"/>
    </source>
</evidence>
<evidence type="ECO:0000256" key="1">
    <source>
        <dbReference type="ARBA" id="ARBA00004141"/>
    </source>
</evidence>
<keyword evidence="4 5" id="KW-0472">Membrane</keyword>
<reference evidence="7 8" key="1">
    <citation type="submission" date="2019-03" db="EMBL/GenBank/DDBJ databases">
        <title>Nitrincola sp. nov. isolated from an Indian soda lake.</title>
        <authorList>
            <person name="Joshi A."/>
            <person name="Thite S.V."/>
            <person name="Joseph N."/>
            <person name="Dhotre D."/>
            <person name="Moorthy M."/>
            <person name="Shouche Y.S."/>
        </authorList>
    </citation>
    <scope>NUCLEOTIDE SEQUENCE [LARGE SCALE GENOMIC DNA]</scope>
    <source>
        <strain evidence="7 8">MEB193</strain>
    </source>
</reference>
<proteinExistence type="predicted"/>
<accession>A0A5A9W4P5</accession>
<dbReference type="GO" id="GO:0016020">
    <property type="term" value="C:membrane"/>
    <property type="evidence" value="ECO:0007669"/>
    <property type="project" value="UniProtKB-SubCell"/>
</dbReference>
<feature type="transmembrane region" description="Helical" evidence="5">
    <location>
        <begin position="135"/>
        <end position="163"/>
    </location>
</feature>
<feature type="transmembrane region" description="Helical" evidence="5">
    <location>
        <begin position="429"/>
        <end position="451"/>
    </location>
</feature>
<dbReference type="PANTHER" id="PTHR37422">
    <property type="entry name" value="TEICHURONIC ACID BIOSYNTHESIS PROTEIN TUAE"/>
    <property type="match status" value="1"/>
</dbReference>
<sequence>MPSRAAHPPSSLSERLVVVGLLALILWLPIPLGSNRPWSMALFMILISALALAWGAFTLLNSERTRFTRRSSGRWILISMLSCLLLTQLWGLVQLYLNPTLHLGRSVHQLFLGLSYTLLFVLTVQVFNTRKRLTLLLSVILISGTLQAFYGSITVLSGVDWLPWGQEKSRSSASGSFVNRNHLAGYLAMVLSLGIGLMLALRDGRPFSWRNLLELLLGPKARLRLALIVMVIGLVMTHSRMGNTAFFTSLVIMGSLFILFTPENRGRNSLILISIILIDILIISQFFGFERLKNRLANTEVSISQEAGQIVLNINDLRALANERIYPIIQANPWQGYGAGSFEDVFIGPSGPGFGSHFDHAHNDYFQFWLEYGAIGSLPLALFVLLALFCALKALIQRQSTYTSGLGFGSAMAILAILIHSTTDFNLQIPANAALFTLACAMAYQAAYLNLNKSSKTRSQAPSFSR</sequence>
<comment type="caution">
    <text evidence="7">The sequence shown here is derived from an EMBL/GenBank/DDBJ whole genome shotgun (WGS) entry which is preliminary data.</text>
</comment>
<feature type="transmembrane region" description="Helical" evidence="5">
    <location>
        <begin position="109"/>
        <end position="128"/>
    </location>
</feature>
<evidence type="ECO:0000313" key="8">
    <source>
        <dbReference type="Proteomes" id="UP000325302"/>
    </source>
</evidence>
<dbReference type="AlphaFoldDB" id="A0A5A9W4P5"/>
<dbReference type="EMBL" id="SMRS01000002">
    <property type="protein sequence ID" value="KAA0875760.1"/>
    <property type="molecule type" value="Genomic_DNA"/>
</dbReference>
<feature type="transmembrane region" description="Helical" evidence="5">
    <location>
        <begin position="12"/>
        <end position="32"/>
    </location>
</feature>
<keyword evidence="2 5" id="KW-0812">Transmembrane</keyword>
<feature type="transmembrane region" description="Helical" evidence="5">
    <location>
        <begin position="183"/>
        <end position="201"/>
    </location>
</feature>
<organism evidence="7 8">
    <name type="scientific">Nitrincola tapanii</name>
    <dbReference type="NCBI Taxonomy" id="1708751"/>
    <lineage>
        <taxon>Bacteria</taxon>
        <taxon>Pseudomonadati</taxon>
        <taxon>Pseudomonadota</taxon>
        <taxon>Gammaproteobacteria</taxon>
        <taxon>Oceanospirillales</taxon>
        <taxon>Oceanospirillaceae</taxon>
        <taxon>Nitrincola</taxon>
    </lineage>
</organism>
<feature type="domain" description="O-antigen ligase-related" evidence="6">
    <location>
        <begin position="225"/>
        <end position="378"/>
    </location>
</feature>
<dbReference type="InterPro" id="IPR051533">
    <property type="entry name" value="WaaL-like"/>
</dbReference>
<dbReference type="InterPro" id="IPR007016">
    <property type="entry name" value="O-antigen_ligase-rel_domated"/>
</dbReference>
<protein>
    <submittedName>
        <fullName evidence="7">O-antigen polymerase</fullName>
    </submittedName>
</protein>
<evidence type="ECO:0000256" key="5">
    <source>
        <dbReference type="SAM" id="Phobius"/>
    </source>
</evidence>
<dbReference type="Proteomes" id="UP000325302">
    <property type="component" value="Unassembled WGS sequence"/>
</dbReference>
<keyword evidence="3 5" id="KW-1133">Transmembrane helix</keyword>